<gene>
    <name evidence="2" type="ORF">BFJ68_g17554</name>
</gene>
<accession>A0A420NPN1</accession>
<feature type="region of interest" description="Disordered" evidence="1">
    <location>
        <begin position="258"/>
        <end position="455"/>
    </location>
</feature>
<dbReference type="AlphaFoldDB" id="A0A420NPN1"/>
<dbReference type="EMBL" id="MRCY01000609">
    <property type="protein sequence ID" value="RKK82228.1"/>
    <property type="molecule type" value="Genomic_DNA"/>
</dbReference>
<proteinExistence type="predicted"/>
<dbReference type="VEuPathDB" id="FungiDB:FOIG_16514"/>
<dbReference type="VEuPathDB" id="FungiDB:HZS61_001854"/>
<evidence type="ECO:0008006" key="4">
    <source>
        <dbReference type="Google" id="ProtNLM"/>
    </source>
</evidence>
<name>A0A420NPN1_FUSOX</name>
<feature type="region of interest" description="Disordered" evidence="1">
    <location>
        <begin position="179"/>
        <end position="208"/>
    </location>
</feature>
<dbReference type="VEuPathDB" id="FungiDB:FOMG_15999"/>
<feature type="compositionally biased region" description="Acidic residues" evidence="1">
    <location>
        <begin position="380"/>
        <end position="389"/>
    </location>
</feature>
<dbReference type="VEuPathDB" id="FungiDB:FOC4_g10000204"/>
<dbReference type="VEuPathDB" id="FungiDB:FOZG_17138"/>
<feature type="region of interest" description="Disordered" evidence="1">
    <location>
        <begin position="224"/>
        <end position="246"/>
    </location>
</feature>
<comment type="caution">
    <text evidence="2">The sequence shown here is derived from an EMBL/GenBank/DDBJ whole genome shotgun (WGS) entry which is preliminary data.</text>
</comment>
<sequence length="577" mass="62348">MPAHLHLAALRTPNPLSLFLSALCNTSMASATFDSEQRKLRQNLTPPASQPDTVSLQKEALLAIGKSSDIAICIPSDVESDTEDENDKGRELNNLQPYATRVSTPDYLDLTGTEHGATESEAAISVVIAPIVPPAQAEVAPAWPNEIQASHLADAEPSQQSSCEMNHILTGDTSACKGVNFATPPTSPESQPYPVAASGQQLRPVPASQQSNMMVDAAFDHDACHSAQGHPDSPSTCTHSPRTASPVEVVQASLQESEIPAGNSSDDATPGARNPSLTARMSPEPHRGQDLGDASCVSSDPESEAVDGGLGSPDKARPSPQLPSPRRSHRRPPHAHTTAQEEDSDAGAESSGSEDGPDVLEYARDEDYCPSPPEIQGSGSEDDDVDDEEHQDHKRRKVSKSPSCSTHNAATSARDSRRRRRSTRASAHSLRERDTSALGLSSPTPPRARSVPSEASAVLARFQEWPLENASMKRVTENGKTTFQFQFDWPLCTNHPNAAGMMPDSTRSVATRKTTKRAPVGRAKYSDDEDSFLIQLKEEEQLGWAEIRRRFVQRFPERGGSSLQVHYCTKLKDRGRT</sequence>
<dbReference type="Proteomes" id="UP000285860">
    <property type="component" value="Unassembled WGS sequence"/>
</dbReference>
<evidence type="ECO:0000313" key="2">
    <source>
        <dbReference type="EMBL" id="RKK82228.1"/>
    </source>
</evidence>
<feature type="compositionally biased region" description="Polar residues" evidence="1">
    <location>
        <begin position="233"/>
        <end position="243"/>
    </location>
</feature>
<evidence type="ECO:0000313" key="3">
    <source>
        <dbReference type="Proteomes" id="UP000285860"/>
    </source>
</evidence>
<organism evidence="2 3">
    <name type="scientific">Fusarium oxysporum</name>
    <name type="common">Fusarium vascular wilt</name>
    <dbReference type="NCBI Taxonomy" id="5507"/>
    <lineage>
        <taxon>Eukaryota</taxon>
        <taxon>Fungi</taxon>
        <taxon>Dikarya</taxon>
        <taxon>Ascomycota</taxon>
        <taxon>Pezizomycotina</taxon>
        <taxon>Sordariomycetes</taxon>
        <taxon>Hypocreomycetidae</taxon>
        <taxon>Hypocreales</taxon>
        <taxon>Nectriaceae</taxon>
        <taxon>Fusarium</taxon>
        <taxon>Fusarium oxysporum species complex</taxon>
    </lineage>
</organism>
<evidence type="ECO:0000256" key="1">
    <source>
        <dbReference type="SAM" id="MobiDB-lite"/>
    </source>
</evidence>
<protein>
    <recommendedName>
        <fullName evidence="4">Myb-like domain-containing protein</fullName>
    </recommendedName>
</protein>
<feature type="compositionally biased region" description="Polar residues" evidence="1">
    <location>
        <begin position="258"/>
        <end position="267"/>
    </location>
</feature>
<reference evidence="2 3" key="1">
    <citation type="journal article" date="2018" name="Sci. Rep.">
        <title>Characterisation of pathogen-specific regions and novel effector candidates in Fusarium oxysporum f. sp. cepae.</title>
        <authorList>
            <person name="Armitage A.D."/>
            <person name="Taylor A."/>
            <person name="Sobczyk M.K."/>
            <person name="Baxter L."/>
            <person name="Greenfield B.P."/>
            <person name="Bates H.J."/>
            <person name="Wilson F."/>
            <person name="Jackson A.C."/>
            <person name="Ott S."/>
            <person name="Harrison R.J."/>
            <person name="Clarkson J.P."/>
        </authorList>
    </citation>
    <scope>NUCLEOTIDE SEQUENCE [LARGE SCALE GENOMIC DNA]</scope>
    <source>
        <strain evidence="2 3">Fo_A28</strain>
    </source>
</reference>